<dbReference type="AlphaFoldDB" id="A0A2M9R6S1"/>
<gene>
    <name evidence="6" type="primary">ric</name>
    <name evidence="6" type="ORF">CDL10_08435</name>
</gene>
<keyword evidence="4" id="KW-0408">Iron</keyword>
<evidence type="ECO:0000256" key="2">
    <source>
        <dbReference type="ARBA" id="ARBA00022490"/>
    </source>
</evidence>
<organism evidence="6 7">
    <name type="scientific">Avrilella dinanensis</name>
    <dbReference type="NCBI Taxonomy" id="2008672"/>
    <lineage>
        <taxon>Bacteria</taxon>
        <taxon>Pseudomonadati</taxon>
        <taxon>Bacteroidota</taxon>
        <taxon>Flavobacteriia</taxon>
        <taxon>Flavobacteriales</taxon>
        <taxon>Flavobacteriaceae</taxon>
        <taxon>Avrilella</taxon>
    </lineage>
</organism>
<keyword evidence="2" id="KW-0963">Cytoplasm</keyword>
<comment type="subcellular location">
    <subcellularLocation>
        <location evidence="1">Cytoplasm</location>
    </subcellularLocation>
</comment>
<sequence>MESFSTKDIVGEIVAKNYKTAKIFKDNHIDYCCNGKRTIADACASQNIDEAKIIEELNRVQSTENSAATDYNSWPIDLLADYVEKKHHRYVEEKIPEIQPLIHKIVSVHGNRHPELEKIAELFKETSGELTKHMKKEELMLFPYIKNLVKAKENGAIPAPPFGTVANPIQQMMHEHDTEGERFRQIAQLADNYTLPSDACNTYRVTFQLLKEFEEDLHLHIHLENNILFPKAMQLENELQ</sequence>
<reference evidence="6 7" key="1">
    <citation type="submission" date="2017-06" db="EMBL/GenBank/DDBJ databases">
        <title>Description of Avrilella dinanensis gen. nov. sp. nov.</title>
        <authorList>
            <person name="Leyer C."/>
            <person name="Sassi M."/>
            <person name="Minet J."/>
            <person name="Kayal S."/>
            <person name="Cattoir V."/>
        </authorList>
    </citation>
    <scope>NUCLEOTIDE SEQUENCE [LARGE SCALE GENOMIC DNA]</scope>
    <source>
        <strain evidence="6 7">UR159</strain>
    </source>
</reference>
<comment type="caution">
    <text evidence="6">The sequence shown here is derived from an EMBL/GenBank/DDBJ whole genome shotgun (WGS) entry which is preliminary data.</text>
</comment>
<dbReference type="Gene3D" id="1.20.120.520">
    <property type="entry name" value="nmb1532 protein domain like"/>
    <property type="match status" value="1"/>
</dbReference>
<evidence type="ECO:0000313" key="6">
    <source>
        <dbReference type="EMBL" id="PJR04566.1"/>
    </source>
</evidence>
<dbReference type="Pfam" id="PF04405">
    <property type="entry name" value="ScdA_N"/>
    <property type="match status" value="1"/>
</dbReference>
<dbReference type="NCBIfam" id="TIGR03652">
    <property type="entry name" value="FeS_repair_RIC"/>
    <property type="match status" value="1"/>
</dbReference>
<dbReference type="EMBL" id="NIPO01000001">
    <property type="protein sequence ID" value="PJR04566.1"/>
    <property type="molecule type" value="Genomic_DNA"/>
</dbReference>
<dbReference type="InterPro" id="IPR012312">
    <property type="entry name" value="Hemerythrin-like"/>
</dbReference>
<dbReference type="Gene3D" id="1.10.3910.10">
    <property type="entry name" value="SP0561-like"/>
    <property type="match status" value="1"/>
</dbReference>
<keyword evidence="3" id="KW-0479">Metal-binding</keyword>
<evidence type="ECO:0000256" key="4">
    <source>
        <dbReference type="ARBA" id="ARBA00023004"/>
    </source>
</evidence>
<feature type="domain" description="Hemerythrin-like" evidence="5">
    <location>
        <begin position="85"/>
        <end position="232"/>
    </location>
</feature>
<dbReference type="InterPro" id="IPR038062">
    <property type="entry name" value="ScdA-like_N_sf"/>
</dbReference>
<evidence type="ECO:0000256" key="3">
    <source>
        <dbReference type="ARBA" id="ARBA00022723"/>
    </source>
</evidence>
<dbReference type="PANTHER" id="PTHR36438:SF1">
    <property type="entry name" value="IRON-SULFUR CLUSTER REPAIR PROTEIN YTFE"/>
    <property type="match status" value="1"/>
</dbReference>
<accession>A0A2M9R6S1</accession>
<dbReference type="Pfam" id="PF01814">
    <property type="entry name" value="Hemerythrin"/>
    <property type="match status" value="1"/>
</dbReference>
<dbReference type="GO" id="GO:0046872">
    <property type="term" value="F:metal ion binding"/>
    <property type="evidence" value="ECO:0007669"/>
    <property type="project" value="UniProtKB-KW"/>
</dbReference>
<protein>
    <submittedName>
        <fullName evidence="6">Iron-sulfur cluster repair di-iron protein</fullName>
    </submittedName>
</protein>
<dbReference type="RefSeq" id="WP_100678125.1">
    <property type="nucleotide sequence ID" value="NZ_NIPO01000001.1"/>
</dbReference>
<evidence type="ECO:0000256" key="1">
    <source>
        <dbReference type="ARBA" id="ARBA00004496"/>
    </source>
</evidence>
<dbReference type="Proteomes" id="UP000231960">
    <property type="component" value="Unassembled WGS sequence"/>
</dbReference>
<dbReference type="PANTHER" id="PTHR36438">
    <property type="entry name" value="IRON-SULFUR CLUSTER REPAIR PROTEIN YTFE"/>
    <property type="match status" value="1"/>
</dbReference>
<dbReference type="OrthoDB" id="9797132at2"/>
<evidence type="ECO:0000313" key="7">
    <source>
        <dbReference type="Proteomes" id="UP000231960"/>
    </source>
</evidence>
<keyword evidence="7" id="KW-1185">Reference proteome</keyword>
<evidence type="ECO:0000259" key="5">
    <source>
        <dbReference type="Pfam" id="PF01814"/>
    </source>
</evidence>
<dbReference type="InterPro" id="IPR019903">
    <property type="entry name" value="RIC_family"/>
</dbReference>
<proteinExistence type="predicted"/>
<name>A0A2M9R6S1_9FLAO</name>
<dbReference type="GO" id="GO:0005737">
    <property type="term" value="C:cytoplasm"/>
    <property type="evidence" value="ECO:0007669"/>
    <property type="project" value="UniProtKB-SubCell"/>
</dbReference>